<dbReference type="EMBL" id="MSFK01000002">
    <property type="protein sequence ID" value="PWY95578.1"/>
    <property type="molecule type" value="Genomic_DNA"/>
</dbReference>
<proteinExistence type="predicted"/>
<sequence>MLFCPALDLVFAPASIAQTGLTNHAASKSLYLSEISFIFISKEIIFPGAVSELLLECLASLHFAHLIFNLNK</sequence>
<comment type="caution">
    <text evidence="1">The sequence shown here is derived from an EMBL/GenBank/DDBJ whole genome shotgun (WGS) entry which is preliminary data.</text>
</comment>
<dbReference type="OrthoDB" id="10506504at2759"/>
<organism evidence="1 2">
    <name type="scientific">Aspergillus sclerotioniger CBS 115572</name>
    <dbReference type="NCBI Taxonomy" id="1450535"/>
    <lineage>
        <taxon>Eukaryota</taxon>
        <taxon>Fungi</taxon>
        <taxon>Dikarya</taxon>
        <taxon>Ascomycota</taxon>
        <taxon>Pezizomycotina</taxon>
        <taxon>Eurotiomycetes</taxon>
        <taxon>Eurotiomycetidae</taxon>
        <taxon>Eurotiales</taxon>
        <taxon>Aspergillaceae</taxon>
        <taxon>Aspergillus</taxon>
        <taxon>Aspergillus subgen. Circumdati</taxon>
    </lineage>
</organism>
<protein>
    <submittedName>
        <fullName evidence="1">Uncharacterized protein</fullName>
    </submittedName>
</protein>
<dbReference type="GeneID" id="37107785"/>
<evidence type="ECO:0000313" key="2">
    <source>
        <dbReference type="Proteomes" id="UP000246702"/>
    </source>
</evidence>
<accession>A0A317XF02</accession>
<gene>
    <name evidence="1" type="ORF">BO94DRAFT_130676</name>
</gene>
<dbReference type="Proteomes" id="UP000246702">
    <property type="component" value="Unassembled WGS sequence"/>
</dbReference>
<dbReference type="AlphaFoldDB" id="A0A317XF02"/>
<keyword evidence="2" id="KW-1185">Reference proteome</keyword>
<reference evidence="1 2" key="1">
    <citation type="submission" date="2016-12" db="EMBL/GenBank/DDBJ databases">
        <title>The genomes of Aspergillus section Nigri reveals drivers in fungal speciation.</title>
        <authorList>
            <consortium name="DOE Joint Genome Institute"/>
            <person name="Vesth T.C."/>
            <person name="Nybo J."/>
            <person name="Theobald S."/>
            <person name="Brandl J."/>
            <person name="Frisvad J.C."/>
            <person name="Nielsen K.F."/>
            <person name="Lyhne E.K."/>
            <person name="Kogle M.E."/>
            <person name="Kuo A."/>
            <person name="Riley R."/>
            <person name="Clum A."/>
            <person name="Nolan M."/>
            <person name="Lipzen A."/>
            <person name="Salamov A."/>
            <person name="Henrissat B."/>
            <person name="Wiebenga A."/>
            <person name="De Vries R.P."/>
            <person name="Grigoriev I.V."/>
            <person name="Mortensen U.H."/>
            <person name="Andersen M.R."/>
            <person name="Baker S.E."/>
        </authorList>
    </citation>
    <scope>NUCLEOTIDE SEQUENCE [LARGE SCALE GENOMIC DNA]</scope>
    <source>
        <strain evidence="1 2">CBS 115572</strain>
    </source>
</reference>
<evidence type="ECO:0000313" key="1">
    <source>
        <dbReference type="EMBL" id="PWY95578.1"/>
    </source>
</evidence>
<name>A0A317XF02_9EURO</name>
<dbReference type="RefSeq" id="XP_025472339.1">
    <property type="nucleotide sequence ID" value="XM_025605642.1"/>
</dbReference>